<reference evidence="2" key="2">
    <citation type="submission" date="2023-02" db="EMBL/GenBank/DDBJ databases">
        <authorList>
            <consortium name="DOE Joint Genome Institute"/>
            <person name="Mondo S.J."/>
            <person name="Chang Y."/>
            <person name="Wang Y."/>
            <person name="Ahrendt S."/>
            <person name="Andreopoulos W."/>
            <person name="Barry K."/>
            <person name="Beard J."/>
            <person name="Benny G.L."/>
            <person name="Blankenship S."/>
            <person name="Bonito G."/>
            <person name="Cuomo C."/>
            <person name="Desiro A."/>
            <person name="Gervers K.A."/>
            <person name="Hundley H."/>
            <person name="Kuo A."/>
            <person name="LaButti K."/>
            <person name="Lang B.F."/>
            <person name="Lipzen A."/>
            <person name="O'Donnell K."/>
            <person name="Pangilinan J."/>
            <person name="Reynolds N."/>
            <person name="Sandor L."/>
            <person name="Smith M.W."/>
            <person name="Tsang A."/>
            <person name="Grigoriev I.V."/>
            <person name="Stajich J.E."/>
            <person name="Spatafora J.W."/>
        </authorList>
    </citation>
    <scope>NUCLEOTIDE SEQUENCE</scope>
    <source>
        <strain evidence="2">RSA 2281</strain>
    </source>
</reference>
<protein>
    <recommendedName>
        <fullName evidence="1">Heterokaryon incompatibility domain-containing protein</fullName>
    </recommendedName>
</protein>
<dbReference type="Proteomes" id="UP001209540">
    <property type="component" value="Unassembled WGS sequence"/>
</dbReference>
<evidence type="ECO:0000313" key="2">
    <source>
        <dbReference type="EMBL" id="KAI9259658.1"/>
    </source>
</evidence>
<dbReference type="PANTHER" id="PTHR24148">
    <property type="entry name" value="ANKYRIN REPEAT DOMAIN-CONTAINING PROTEIN 39 HOMOLOG-RELATED"/>
    <property type="match status" value="1"/>
</dbReference>
<dbReference type="AlphaFoldDB" id="A0AAD5K7M7"/>
<accession>A0AAD5K7M7</accession>
<evidence type="ECO:0000313" key="3">
    <source>
        <dbReference type="Proteomes" id="UP001209540"/>
    </source>
</evidence>
<dbReference type="Pfam" id="PF06985">
    <property type="entry name" value="HET"/>
    <property type="match status" value="1"/>
</dbReference>
<sequence>MGYIEYDSANQRSADAIIGTKEYRLALRPKVNYRPRWLIRTTDWKKVLGVEARNGYCVFSYCWSQSGETILQTDENGHIKPYTTGNIKNYIDRGRHKLTKVSKEPRKAKNLFQTHKKTIEIDATYEQFLQQLCKDFQIHYLWYDKVCIDQINEREKLANIKELYRIYGNANYLVAFVPEMKVRSPEDFDQVHEEHGSNARRIALGALYKSQWFGHSWTLMELMVSKHVLMVGRDLHFWQYHFNTTQL</sequence>
<feature type="domain" description="Heterokaryon incompatibility" evidence="1">
    <location>
        <begin position="56"/>
        <end position="203"/>
    </location>
</feature>
<gene>
    <name evidence="2" type="ORF">BDA99DRAFT_605968</name>
</gene>
<keyword evidence="3" id="KW-1185">Reference proteome</keyword>
<dbReference type="InterPro" id="IPR052895">
    <property type="entry name" value="HetReg/Transcr_Mod"/>
</dbReference>
<dbReference type="PANTHER" id="PTHR24148:SF64">
    <property type="entry name" value="HETEROKARYON INCOMPATIBILITY DOMAIN-CONTAINING PROTEIN"/>
    <property type="match status" value="1"/>
</dbReference>
<name>A0AAD5K7M7_9FUNG</name>
<reference evidence="2" key="1">
    <citation type="journal article" date="2022" name="IScience">
        <title>Evolution of zygomycete secretomes and the origins of terrestrial fungal ecologies.</title>
        <authorList>
            <person name="Chang Y."/>
            <person name="Wang Y."/>
            <person name="Mondo S."/>
            <person name="Ahrendt S."/>
            <person name="Andreopoulos W."/>
            <person name="Barry K."/>
            <person name="Beard J."/>
            <person name="Benny G.L."/>
            <person name="Blankenship S."/>
            <person name="Bonito G."/>
            <person name="Cuomo C."/>
            <person name="Desiro A."/>
            <person name="Gervers K.A."/>
            <person name="Hundley H."/>
            <person name="Kuo A."/>
            <person name="LaButti K."/>
            <person name="Lang B.F."/>
            <person name="Lipzen A."/>
            <person name="O'Donnell K."/>
            <person name="Pangilinan J."/>
            <person name="Reynolds N."/>
            <person name="Sandor L."/>
            <person name="Smith M.E."/>
            <person name="Tsang A."/>
            <person name="Grigoriev I.V."/>
            <person name="Stajich J.E."/>
            <person name="Spatafora J.W."/>
        </authorList>
    </citation>
    <scope>NUCLEOTIDE SEQUENCE</scope>
    <source>
        <strain evidence="2">RSA 2281</strain>
    </source>
</reference>
<evidence type="ECO:0000259" key="1">
    <source>
        <dbReference type="Pfam" id="PF06985"/>
    </source>
</evidence>
<organism evidence="2 3">
    <name type="scientific">Phascolomyces articulosus</name>
    <dbReference type="NCBI Taxonomy" id="60185"/>
    <lineage>
        <taxon>Eukaryota</taxon>
        <taxon>Fungi</taxon>
        <taxon>Fungi incertae sedis</taxon>
        <taxon>Mucoromycota</taxon>
        <taxon>Mucoromycotina</taxon>
        <taxon>Mucoromycetes</taxon>
        <taxon>Mucorales</taxon>
        <taxon>Lichtheimiaceae</taxon>
        <taxon>Phascolomyces</taxon>
    </lineage>
</organism>
<dbReference type="EMBL" id="JAIXMP010000017">
    <property type="protein sequence ID" value="KAI9259658.1"/>
    <property type="molecule type" value="Genomic_DNA"/>
</dbReference>
<proteinExistence type="predicted"/>
<comment type="caution">
    <text evidence="2">The sequence shown here is derived from an EMBL/GenBank/DDBJ whole genome shotgun (WGS) entry which is preliminary data.</text>
</comment>
<dbReference type="InterPro" id="IPR010730">
    <property type="entry name" value="HET"/>
</dbReference>